<evidence type="ECO:0000313" key="3">
    <source>
        <dbReference type="Proteomes" id="UP001314205"/>
    </source>
</evidence>
<dbReference type="InterPro" id="IPR058912">
    <property type="entry name" value="HTH_animal"/>
</dbReference>
<protein>
    <recommendedName>
        <fullName evidence="1">Reverse transcriptase domain-containing protein</fullName>
    </recommendedName>
</protein>
<evidence type="ECO:0000313" key="2">
    <source>
        <dbReference type="EMBL" id="CAK1585358.1"/>
    </source>
</evidence>
<dbReference type="PANTHER" id="PTHR21301">
    <property type="entry name" value="REVERSE TRANSCRIPTASE"/>
    <property type="match status" value="1"/>
</dbReference>
<comment type="caution">
    <text evidence="2">The sequence shown here is derived from an EMBL/GenBank/DDBJ whole genome shotgun (WGS) entry which is preliminary data.</text>
</comment>
<dbReference type="GO" id="GO:0071897">
    <property type="term" value="P:DNA biosynthetic process"/>
    <property type="evidence" value="ECO:0007669"/>
    <property type="project" value="UniProtKB-ARBA"/>
</dbReference>
<proteinExistence type="predicted"/>
<dbReference type="Pfam" id="PF26215">
    <property type="entry name" value="HTH_animal"/>
    <property type="match status" value="1"/>
</dbReference>
<dbReference type="Proteomes" id="UP001314205">
    <property type="component" value="Unassembled WGS sequence"/>
</dbReference>
<sequence>MDFRKVTPDSINYIKKASTADQARLYVKLTKLHRIAAQNVWFNQQCKQLHVIPNYIQIRSSTNSRAASIAISKAQNIWLNEECHRWFSNRDNLKIHLKVLYSELSYNLHNIEFDILDGKARELASMAVYEKYQIQSRKLQRLVSCSSRNRNNDIHTGYHQFYPRVKNLSDVQFPTDELSLLHKGLKYNLTPSVSQKSLETMAVDAEVAVVIGKKDNIVKSLVANEIRAVPASSHFNPEFPVFKSLKQRIRENDLIVTKADKGNTVVIMESSGYSQKVNDVIQGDDFEVLESDPTKKFTSDIKLCIQQSSYVFPDHNLSRSNLDPMNPQAPILYGLPKIHKEHVPIRPVVSYIGTPAYFLAKKLNFLLREKSGFNPTYSLKNGLDLISKIKDIRIPPKSILLSLDVDSLFTNVPSPDCLRILADLFEKRRLHPGETNDLLNLTSLCMKQNYFRFNNRFYLQKEGLAMGSPLSPLMADIFMDNFEKQHIVVNQNILYYYRYVDDIIICWTGTRRQLDVFLNKINRVHDKIKFKLELEQDCSLNFLDLTITRKESSHVFQIYRKPTHTDTVIPASSCHPWQHKVAAFYCYINRLFTVPLSKENYLKELNIIYQIAVSNGFSKNLINNLIKKKQKHVIRNSLYAVQPQSIHRYVSSLTYLGPISEKVANTLRKNGVHVAFKTNNSLRNICNSKDKLDIRQKSGVYKLVCDECHAVYVGQTGRNFETRYKEHLAAYRNCNPDKSHFAKHLLDTGHNLANDHSFKVLHTCNKGLRLCVLEQLEILKSNKNTVALLNEQTNVTNSPHLNIFKPAL</sequence>
<evidence type="ECO:0000259" key="1">
    <source>
        <dbReference type="PROSITE" id="PS50878"/>
    </source>
</evidence>
<gene>
    <name evidence="2" type="ORF">PARMNEM_LOCUS6454</name>
</gene>
<feature type="domain" description="Reverse transcriptase" evidence="1">
    <location>
        <begin position="316"/>
        <end position="561"/>
    </location>
</feature>
<dbReference type="PANTHER" id="PTHR21301:SF10">
    <property type="entry name" value="REVERSE TRANSCRIPTASE DOMAIN-CONTAINING PROTEIN"/>
    <property type="match status" value="1"/>
</dbReference>
<dbReference type="EMBL" id="CAVLGL010000079">
    <property type="protein sequence ID" value="CAK1585358.1"/>
    <property type="molecule type" value="Genomic_DNA"/>
</dbReference>
<dbReference type="Pfam" id="PF00078">
    <property type="entry name" value="RVT_1"/>
    <property type="match status" value="1"/>
</dbReference>
<dbReference type="InterPro" id="IPR043502">
    <property type="entry name" value="DNA/RNA_pol_sf"/>
</dbReference>
<reference evidence="2 3" key="1">
    <citation type="submission" date="2023-11" db="EMBL/GenBank/DDBJ databases">
        <authorList>
            <person name="Hedman E."/>
            <person name="Englund M."/>
            <person name="Stromberg M."/>
            <person name="Nyberg Akerstrom W."/>
            <person name="Nylinder S."/>
            <person name="Jareborg N."/>
            <person name="Kallberg Y."/>
            <person name="Kronander E."/>
        </authorList>
    </citation>
    <scope>NUCLEOTIDE SEQUENCE [LARGE SCALE GENOMIC DNA]</scope>
</reference>
<name>A0AAV1KQR1_9NEOP</name>
<dbReference type="SUPFAM" id="SSF56672">
    <property type="entry name" value="DNA/RNA polymerases"/>
    <property type="match status" value="1"/>
</dbReference>
<organism evidence="2 3">
    <name type="scientific">Parnassius mnemosyne</name>
    <name type="common">clouded apollo</name>
    <dbReference type="NCBI Taxonomy" id="213953"/>
    <lineage>
        <taxon>Eukaryota</taxon>
        <taxon>Metazoa</taxon>
        <taxon>Ecdysozoa</taxon>
        <taxon>Arthropoda</taxon>
        <taxon>Hexapoda</taxon>
        <taxon>Insecta</taxon>
        <taxon>Pterygota</taxon>
        <taxon>Neoptera</taxon>
        <taxon>Endopterygota</taxon>
        <taxon>Lepidoptera</taxon>
        <taxon>Glossata</taxon>
        <taxon>Ditrysia</taxon>
        <taxon>Papilionoidea</taxon>
        <taxon>Papilionidae</taxon>
        <taxon>Parnassiinae</taxon>
        <taxon>Parnassini</taxon>
        <taxon>Parnassius</taxon>
        <taxon>Driopa</taxon>
    </lineage>
</organism>
<dbReference type="CDD" id="cd10442">
    <property type="entry name" value="GIY-YIG_PLEs"/>
    <property type="match status" value="1"/>
</dbReference>
<accession>A0AAV1KQR1</accession>
<dbReference type="CDD" id="cd00304">
    <property type="entry name" value="RT_like"/>
    <property type="match status" value="1"/>
</dbReference>
<keyword evidence="3" id="KW-1185">Reference proteome</keyword>
<dbReference type="InterPro" id="IPR000477">
    <property type="entry name" value="RT_dom"/>
</dbReference>
<dbReference type="PROSITE" id="PS50878">
    <property type="entry name" value="RT_POL"/>
    <property type="match status" value="1"/>
</dbReference>
<dbReference type="AlphaFoldDB" id="A0AAV1KQR1"/>
<dbReference type="Gene3D" id="3.40.1440.10">
    <property type="entry name" value="GIY-YIG endonuclease"/>
    <property type="match status" value="1"/>
</dbReference>
<dbReference type="InterPro" id="IPR035901">
    <property type="entry name" value="GIY-YIG_endonuc_sf"/>
</dbReference>